<gene>
    <name evidence="1" type="ORF">Cgig2_016935</name>
</gene>
<sequence length="198" mass="22056">MAKADGLRVLLQGCKPPCLEGDFLSGTGGRPCVAVDRYPKDYQQLCPSFTLPIAEEAACNFDILEIIQATFYTKVINDVVELSVVSMDIAGALKSTLKVPSCAMVFPDFLSTEQAVDYVRATFRWHLSEVSRPFRPLPENYHDLCPYFDLDMAEESTQDFLIPEITQAVFYTMVVNNAVELAVTSRDMANAKAVMECF</sequence>
<name>A0A9Q1GW84_9CARY</name>
<reference evidence="1" key="1">
    <citation type="submission" date="2022-04" db="EMBL/GenBank/DDBJ databases">
        <title>Carnegiea gigantea Genome sequencing and assembly v2.</title>
        <authorList>
            <person name="Copetti D."/>
            <person name="Sanderson M.J."/>
            <person name="Burquez A."/>
            <person name="Wojciechowski M.F."/>
        </authorList>
    </citation>
    <scope>NUCLEOTIDE SEQUENCE</scope>
    <source>
        <strain evidence="1">SGP5-SGP5p</strain>
        <tissue evidence="1">Aerial part</tissue>
    </source>
</reference>
<protein>
    <submittedName>
        <fullName evidence="1">Uncharacterized protein</fullName>
    </submittedName>
</protein>
<proteinExistence type="predicted"/>
<dbReference type="AlphaFoldDB" id="A0A9Q1GW84"/>
<dbReference type="Proteomes" id="UP001153076">
    <property type="component" value="Unassembled WGS sequence"/>
</dbReference>
<organism evidence="1 2">
    <name type="scientific">Carnegiea gigantea</name>
    <dbReference type="NCBI Taxonomy" id="171969"/>
    <lineage>
        <taxon>Eukaryota</taxon>
        <taxon>Viridiplantae</taxon>
        <taxon>Streptophyta</taxon>
        <taxon>Embryophyta</taxon>
        <taxon>Tracheophyta</taxon>
        <taxon>Spermatophyta</taxon>
        <taxon>Magnoliopsida</taxon>
        <taxon>eudicotyledons</taxon>
        <taxon>Gunneridae</taxon>
        <taxon>Pentapetalae</taxon>
        <taxon>Caryophyllales</taxon>
        <taxon>Cactineae</taxon>
        <taxon>Cactaceae</taxon>
        <taxon>Cactoideae</taxon>
        <taxon>Echinocereeae</taxon>
        <taxon>Carnegiea</taxon>
    </lineage>
</organism>
<comment type="caution">
    <text evidence="1">The sequence shown here is derived from an EMBL/GenBank/DDBJ whole genome shotgun (WGS) entry which is preliminary data.</text>
</comment>
<keyword evidence="2" id="KW-1185">Reference proteome</keyword>
<evidence type="ECO:0000313" key="1">
    <source>
        <dbReference type="EMBL" id="KAJ8427243.1"/>
    </source>
</evidence>
<dbReference type="EMBL" id="JAKOGI010001168">
    <property type="protein sequence ID" value="KAJ8427243.1"/>
    <property type="molecule type" value="Genomic_DNA"/>
</dbReference>
<evidence type="ECO:0000313" key="2">
    <source>
        <dbReference type="Proteomes" id="UP001153076"/>
    </source>
</evidence>
<accession>A0A9Q1GW84</accession>